<evidence type="ECO:0000313" key="2">
    <source>
        <dbReference type="EMBL" id="KAF9507092.1"/>
    </source>
</evidence>
<organism evidence="2 3">
    <name type="scientific">Hydnum rufescens UP504</name>
    <dbReference type="NCBI Taxonomy" id="1448309"/>
    <lineage>
        <taxon>Eukaryota</taxon>
        <taxon>Fungi</taxon>
        <taxon>Dikarya</taxon>
        <taxon>Basidiomycota</taxon>
        <taxon>Agaricomycotina</taxon>
        <taxon>Agaricomycetes</taxon>
        <taxon>Cantharellales</taxon>
        <taxon>Hydnaceae</taxon>
        <taxon>Hydnum</taxon>
    </lineage>
</organism>
<dbReference type="Proteomes" id="UP000886523">
    <property type="component" value="Unassembled WGS sequence"/>
</dbReference>
<gene>
    <name evidence="2" type="ORF">BS47DRAFT_353242</name>
</gene>
<dbReference type="EMBL" id="MU129091">
    <property type="protein sequence ID" value="KAF9507092.1"/>
    <property type="molecule type" value="Genomic_DNA"/>
</dbReference>
<dbReference type="OrthoDB" id="3238644at2759"/>
<reference evidence="2" key="1">
    <citation type="journal article" date="2020" name="Nat. Commun.">
        <title>Large-scale genome sequencing of mycorrhizal fungi provides insights into the early evolution of symbiotic traits.</title>
        <authorList>
            <person name="Miyauchi S."/>
            <person name="Kiss E."/>
            <person name="Kuo A."/>
            <person name="Drula E."/>
            <person name="Kohler A."/>
            <person name="Sanchez-Garcia M."/>
            <person name="Morin E."/>
            <person name="Andreopoulos B."/>
            <person name="Barry K.W."/>
            <person name="Bonito G."/>
            <person name="Buee M."/>
            <person name="Carver A."/>
            <person name="Chen C."/>
            <person name="Cichocki N."/>
            <person name="Clum A."/>
            <person name="Culley D."/>
            <person name="Crous P.W."/>
            <person name="Fauchery L."/>
            <person name="Girlanda M."/>
            <person name="Hayes R.D."/>
            <person name="Keri Z."/>
            <person name="LaButti K."/>
            <person name="Lipzen A."/>
            <person name="Lombard V."/>
            <person name="Magnuson J."/>
            <person name="Maillard F."/>
            <person name="Murat C."/>
            <person name="Nolan M."/>
            <person name="Ohm R.A."/>
            <person name="Pangilinan J."/>
            <person name="Pereira M.F."/>
            <person name="Perotto S."/>
            <person name="Peter M."/>
            <person name="Pfister S."/>
            <person name="Riley R."/>
            <person name="Sitrit Y."/>
            <person name="Stielow J.B."/>
            <person name="Szollosi G."/>
            <person name="Zifcakova L."/>
            <person name="Stursova M."/>
            <person name="Spatafora J.W."/>
            <person name="Tedersoo L."/>
            <person name="Vaario L.M."/>
            <person name="Yamada A."/>
            <person name="Yan M."/>
            <person name="Wang P."/>
            <person name="Xu J."/>
            <person name="Bruns T."/>
            <person name="Baldrian P."/>
            <person name="Vilgalys R."/>
            <person name="Dunand C."/>
            <person name="Henrissat B."/>
            <person name="Grigoriev I.V."/>
            <person name="Hibbett D."/>
            <person name="Nagy L.G."/>
            <person name="Martin F.M."/>
        </authorList>
    </citation>
    <scope>NUCLEOTIDE SEQUENCE</scope>
    <source>
        <strain evidence="2">UP504</strain>
    </source>
</reference>
<keyword evidence="3" id="KW-1185">Reference proteome</keyword>
<evidence type="ECO:0000313" key="3">
    <source>
        <dbReference type="Proteomes" id="UP000886523"/>
    </source>
</evidence>
<feature type="compositionally biased region" description="Low complexity" evidence="1">
    <location>
        <begin position="166"/>
        <end position="178"/>
    </location>
</feature>
<evidence type="ECO:0000256" key="1">
    <source>
        <dbReference type="SAM" id="MobiDB-lite"/>
    </source>
</evidence>
<dbReference type="AlphaFoldDB" id="A0A9P6AK87"/>
<feature type="compositionally biased region" description="Pro residues" evidence="1">
    <location>
        <begin position="154"/>
        <end position="165"/>
    </location>
</feature>
<proteinExistence type="predicted"/>
<sequence>MGPHEMSAMADEYALRARTLKRSGEARLAGRRDPRTTLIGLLEMTEGLVEFMYQFWLGDEASKKIHTTVWPTMIGLVNACRGRWRDNAVTERQRAVIGLIFLIEACVYSRTSAVQFGQMSRVMDVAASSPAPGPSSAIAPLNSAHSRSSSASHPTPPTLVSPEPSPHSTGSSSTSSPSPGRPTPSAHDVWDVARNIAHSAKRFNEGHAALSPAILSKLFPLTWARCSRSSLTLSEGHDVYPESCSKPAPPDAAPLADEEAAWCWPPTSGEHIVHLIGFAKSLIWELARAELPDAPYRGAAGVNTQY</sequence>
<name>A0A9P6AK87_9AGAM</name>
<accession>A0A9P6AK87</accession>
<protein>
    <submittedName>
        <fullName evidence="2">Uncharacterized protein</fullName>
    </submittedName>
</protein>
<feature type="compositionally biased region" description="Low complexity" evidence="1">
    <location>
        <begin position="126"/>
        <end position="153"/>
    </location>
</feature>
<feature type="region of interest" description="Disordered" evidence="1">
    <location>
        <begin position="126"/>
        <end position="187"/>
    </location>
</feature>
<comment type="caution">
    <text evidence="2">The sequence shown here is derived from an EMBL/GenBank/DDBJ whole genome shotgun (WGS) entry which is preliminary data.</text>
</comment>